<dbReference type="Proteomes" id="UP000594621">
    <property type="component" value="Chromosome"/>
</dbReference>
<evidence type="ECO:0000313" key="2">
    <source>
        <dbReference type="EMBL" id="QPF93569.1"/>
    </source>
</evidence>
<proteinExistence type="predicted"/>
<dbReference type="AlphaFoldDB" id="A0A7S9H1D6"/>
<protein>
    <submittedName>
        <fullName evidence="2">Uncharacterized protein</fullName>
    </submittedName>
</protein>
<evidence type="ECO:0000313" key="3">
    <source>
        <dbReference type="Proteomes" id="UP000594621"/>
    </source>
</evidence>
<keyword evidence="3" id="KW-1185">Reference proteome</keyword>
<feature type="compositionally biased region" description="Polar residues" evidence="1">
    <location>
        <begin position="49"/>
        <end position="59"/>
    </location>
</feature>
<name>A0A7S9H1D6_9BRAD</name>
<sequence length="106" mass="11136">MVGWLASKTTFSGHLRADLIRMVAASMLLGRSGNLSGSSGKDQPAISRRTASAPPTTTKYVAMGRADGSGGFGNLDRPMTAMLGQSHAMRRSDRDATPLLREGDLG</sequence>
<gene>
    <name evidence="2" type="ORF">IC761_09990</name>
</gene>
<dbReference type="KEGG" id="bcou:IC761_09990"/>
<dbReference type="EMBL" id="CP061379">
    <property type="protein sequence ID" value="QPF93569.1"/>
    <property type="molecule type" value="Genomic_DNA"/>
</dbReference>
<feature type="region of interest" description="Disordered" evidence="1">
    <location>
        <begin position="84"/>
        <end position="106"/>
    </location>
</feature>
<organism evidence="2 3">
    <name type="scientific">Bradyrhizobium commune</name>
    <dbReference type="NCBI Taxonomy" id="83627"/>
    <lineage>
        <taxon>Bacteria</taxon>
        <taxon>Pseudomonadati</taxon>
        <taxon>Pseudomonadota</taxon>
        <taxon>Alphaproteobacteria</taxon>
        <taxon>Hyphomicrobiales</taxon>
        <taxon>Nitrobacteraceae</taxon>
        <taxon>Bradyrhizobium</taxon>
    </lineage>
</organism>
<accession>A0A7S9H1D6</accession>
<dbReference type="RefSeq" id="WP_195803078.1">
    <property type="nucleotide sequence ID" value="NZ_CP061379.1"/>
</dbReference>
<evidence type="ECO:0000256" key="1">
    <source>
        <dbReference type="SAM" id="MobiDB-lite"/>
    </source>
</evidence>
<feature type="region of interest" description="Disordered" evidence="1">
    <location>
        <begin position="32"/>
        <end position="65"/>
    </location>
</feature>
<reference evidence="2 3" key="1">
    <citation type="submission" date="2020-09" db="EMBL/GenBank/DDBJ databases">
        <title>Complete genomes of bradyrhizobia occurring on native shrubby legumes in Australia.</title>
        <authorList>
            <person name="Lafay B."/>
        </authorList>
    </citation>
    <scope>NUCLEOTIDE SEQUENCE [LARGE SCALE GENOMIC DNA]</scope>
    <source>
        <strain evidence="2 3">BDV5040</strain>
    </source>
</reference>
<feature type="compositionally biased region" description="Basic and acidic residues" evidence="1">
    <location>
        <begin position="90"/>
        <end position="106"/>
    </location>
</feature>